<sequence>MGESSTEGDGTKNCDNGSAVAGIGEQETSGEEVILLGEERERVECNDGARGEQETSGEDVILLGEEDEGVEDNGGALGERRIGV</sequence>
<comment type="caution">
    <text evidence="2">The sequence shown here is derived from an EMBL/GenBank/DDBJ whole genome shotgun (WGS) entry which is preliminary data.</text>
</comment>
<evidence type="ECO:0000313" key="3">
    <source>
        <dbReference type="Proteomes" id="UP000265520"/>
    </source>
</evidence>
<organism evidence="2 3">
    <name type="scientific">Trifolium medium</name>
    <dbReference type="NCBI Taxonomy" id="97028"/>
    <lineage>
        <taxon>Eukaryota</taxon>
        <taxon>Viridiplantae</taxon>
        <taxon>Streptophyta</taxon>
        <taxon>Embryophyta</taxon>
        <taxon>Tracheophyta</taxon>
        <taxon>Spermatophyta</taxon>
        <taxon>Magnoliopsida</taxon>
        <taxon>eudicotyledons</taxon>
        <taxon>Gunneridae</taxon>
        <taxon>Pentapetalae</taxon>
        <taxon>rosids</taxon>
        <taxon>fabids</taxon>
        <taxon>Fabales</taxon>
        <taxon>Fabaceae</taxon>
        <taxon>Papilionoideae</taxon>
        <taxon>50 kb inversion clade</taxon>
        <taxon>NPAAA clade</taxon>
        <taxon>Hologalegina</taxon>
        <taxon>IRL clade</taxon>
        <taxon>Trifolieae</taxon>
        <taxon>Trifolium</taxon>
    </lineage>
</organism>
<dbReference type="EMBL" id="LXQA010074469">
    <property type="protein sequence ID" value="MCI09954.1"/>
    <property type="molecule type" value="Genomic_DNA"/>
</dbReference>
<dbReference type="AlphaFoldDB" id="A0A392PDV0"/>
<feature type="compositionally biased region" description="Basic and acidic residues" evidence="1">
    <location>
        <begin position="43"/>
        <end position="53"/>
    </location>
</feature>
<feature type="compositionally biased region" description="Polar residues" evidence="1">
    <location>
        <begin position="1"/>
        <end position="16"/>
    </location>
</feature>
<feature type="region of interest" description="Disordered" evidence="1">
    <location>
        <begin position="1"/>
        <end position="29"/>
    </location>
</feature>
<protein>
    <submittedName>
        <fullName evidence="2">Uncharacterized protein</fullName>
    </submittedName>
</protein>
<name>A0A392PDV0_9FABA</name>
<dbReference type="Proteomes" id="UP000265520">
    <property type="component" value="Unassembled WGS sequence"/>
</dbReference>
<keyword evidence="3" id="KW-1185">Reference proteome</keyword>
<reference evidence="2 3" key="1">
    <citation type="journal article" date="2018" name="Front. Plant Sci.">
        <title>Red Clover (Trifolium pratense) and Zigzag Clover (T. medium) - A Picture of Genomic Similarities and Differences.</title>
        <authorList>
            <person name="Dluhosova J."/>
            <person name="Istvanek J."/>
            <person name="Nedelnik J."/>
            <person name="Repkova J."/>
        </authorList>
    </citation>
    <scope>NUCLEOTIDE SEQUENCE [LARGE SCALE GENOMIC DNA]</scope>
    <source>
        <strain evidence="3">cv. 10/8</strain>
        <tissue evidence="2">Leaf</tissue>
    </source>
</reference>
<accession>A0A392PDV0</accession>
<evidence type="ECO:0000313" key="2">
    <source>
        <dbReference type="EMBL" id="MCI09954.1"/>
    </source>
</evidence>
<evidence type="ECO:0000256" key="1">
    <source>
        <dbReference type="SAM" id="MobiDB-lite"/>
    </source>
</evidence>
<feature type="region of interest" description="Disordered" evidence="1">
    <location>
        <begin position="43"/>
        <end position="84"/>
    </location>
</feature>
<proteinExistence type="predicted"/>